<dbReference type="InterPro" id="IPR017871">
    <property type="entry name" value="ABC_transporter-like_CS"/>
</dbReference>
<name>A0A0H4I517_9GAMM</name>
<dbReference type="PANTHER" id="PTHR30572:SF4">
    <property type="entry name" value="ABC TRANSPORTER PERMEASE YTRF"/>
    <property type="match status" value="1"/>
</dbReference>
<comment type="similarity">
    <text evidence="11">Belongs to the ABC-4 integral membrane protein family.</text>
</comment>
<dbReference type="GO" id="GO:0005886">
    <property type="term" value="C:plasma membrane"/>
    <property type="evidence" value="ECO:0007669"/>
    <property type="project" value="UniProtKB-SubCell"/>
</dbReference>
<feature type="transmembrane region" description="Helical" evidence="13">
    <location>
        <begin position="605"/>
        <end position="629"/>
    </location>
</feature>
<evidence type="ECO:0000259" key="14">
    <source>
        <dbReference type="PROSITE" id="PS50893"/>
    </source>
</evidence>
<evidence type="ECO:0000256" key="3">
    <source>
        <dbReference type="ARBA" id="ARBA00022475"/>
    </source>
</evidence>
<protein>
    <submittedName>
        <fullName evidence="15">Macrolide ABC transporter ATP-binding protein</fullName>
    </submittedName>
</protein>
<keyword evidence="9 13" id="KW-0472">Membrane</keyword>
<evidence type="ECO:0000313" key="15">
    <source>
        <dbReference type="EMBL" id="AKO52820.1"/>
    </source>
</evidence>
<dbReference type="InterPro" id="IPR027417">
    <property type="entry name" value="P-loop_NTPase"/>
</dbReference>
<dbReference type="PANTHER" id="PTHR30572">
    <property type="entry name" value="MEMBRANE COMPONENT OF TRANSPORTER-RELATED"/>
    <property type="match status" value="1"/>
</dbReference>
<evidence type="ECO:0000256" key="2">
    <source>
        <dbReference type="ARBA" id="ARBA00022448"/>
    </source>
</evidence>
<dbReference type="AlphaFoldDB" id="A0A0H4I517"/>
<keyword evidence="4" id="KW-0997">Cell inner membrane</keyword>
<keyword evidence="6" id="KW-0547">Nucleotide-binding</keyword>
<dbReference type="SMART" id="SM00382">
    <property type="entry name" value="AAA"/>
    <property type="match status" value="1"/>
</dbReference>
<keyword evidence="3" id="KW-1003">Cell membrane</keyword>
<dbReference type="SUPFAM" id="SSF52540">
    <property type="entry name" value="P-loop containing nucleoside triphosphate hydrolases"/>
    <property type="match status" value="1"/>
</dbReference>
<evidence type="ECO:0000256" key="8">
    <source>
        <dbReference type="ARBA" id="ARBA00022989"/>
    </source>
</evidence>
<dbReference type="RefSeq" id="WP_048386021.1">
    <property type="nucleotide sequence ID" value="NZ_CP011494.1"/>
</dbReference>
<keyword evidence="8 13" id="KW-1133">Transmembrane helix</keyword>
<dbReference type="GO" id="GO:0046677">
    <property type="term" value="P:response to antibiotic"/>
    <property type="evidence" value="ECO:0007669"/>
    <property type="project" value="UniProtKB-KW"/>
</dbReference>
<comment type="subcellular location">
    <subcellularLocation>
        <location evidence="1">Cell inner membrane</location>
        <topology evidence="1">Multi-pass membrane protein</topology>
    </subcellularLocation>
</comment>
<keyword evidence="10" id="KW-0046">Antibiotic resistance</keyword>
<dbReference type="Gene3D" id="3.40.50.300">
    <property type="entry name" value="P-loop containing nucleotide triphosphate hydrolases"/>
    <property type="match status" value="1"/>
</dbReference>
<feature type="transmembrane region" description="Helical" evidence="13">
    <location>
        <begin position="576"/>
        <end position="599"/>
    </location>
</feature>
<evidence type="ECO:0000256" key="4">
    <source>
        <dbReference type="ARBA" id="ARBA00022519"/>
    </source>
</evidence>
<dbReference type="GO" id="GO:0016887">
    <property type="term" value="F:ATP hydrolysis activity"/>
    <property type="evidence" value="ECO:0007669"/>
    <property type="project" value="InterPro"/>
</dbReference>
<dbReference type="InterPro" id="IPR003439">
    <property type="entry name" value="ABC_transporter-like_ATP-bd"/>
</dbReference>
<evidence type="ECO:0000256" key="6">
    <source>
        <dbReference type="ARBA" id="ARBA00022741"/>
    </source>
</evidence>
<accession>A0A0H4I517</accession>
<keyword evidence="5 13" id="KW-0812">Transmembrane</keyword>
<dbReference type="CDD" id="cd03255">
    <property type="entry name" value="ABC_MJ0796_LolCDE_FtsE"/>
    <property type="match status" value="1"/>
</dbReference>
<dbReference type="InterPro" id="IPR003838">
    <property type="entry name" value="ABC3_permease_C"/>
</dbReference>
<sequence>MTAPLIELRQITRTFGAGDLQVPVLKCIDLSIQAGEFVAIMGASGSGKSTLMNILGCLDVASSGHYLFQGKDVSGFKRDDLARARRESFGFIFQSYNLLPGISALDNVEIPAIYAGLGKKQRRERSTVLLGELGLSDKLLNTPAQLSGGQQQRVSIARALMNGGQIILADEPTGALDSVSSKDVMRLLQSLSDRGHTVILITHDAKVAQTADRRITIADGLITHDTGAVQNNAVASEHPLAAHKTTDVSGASGWFEALKSAVHSLSTNLFRTALTLLGIVIGVASVITMLAIGEGARQDIVDRISAMGSDLLLVRPGGPDQRGGRWSVTTLVPSDYHAIRDIPGIRAAVPEVTGGQTLRFGNRDHQTEVNGTAYEFPAARQWPVVAGTFFNEVDENRYAAVAVLGKTVAESLFPEQSPLGHYLMVNNVLFQVIGVMDERGASPWGQDQDDVVLVPYTTANLRIFGQKHLRNITVAVADSADMNAVQDQVHSTLLTRHGSEDFQIRNMASLIDTVSDTQDTLTWLLGSIAAISLLVGGIGVMNIMLVSVTERTREIGIRMATGARTRNILQQFLTEAWLVSAIGGVIGVILGIAATQIVGWFDTPVVVTVFPMVLAFSCAFGTGLLFGYLPARKAAHLDPVQALAAE</sequence>
<dbReference type="InterPro" id="IPR003593">
    <property type="entry name" value="AAA+_ATPase"/>
</dbReference>
<dbReference type="PROSITE" id="PS50893">
    <property type="entry name" value="ABC_TRANSPORTER_2"/>
    <property type="match status" value="1"/>
</dbReference>
<evidence type="ECO:0000256" key="9">
    <source>
        <dbReference type="ARBA" id="ARBA00023136"/>
    </source>
</evidence>
<dbReference type="FunFam" id="3.40.50.300:FF:000032">
    <property type="entry name" value="Export ABC transporter ATP-binding protein"/>
    <property type="match status" value="1"/>
</dbReference>
<feature type="transmembrane region" description="Helical" evidence="13">
    <location>
        <begin position="523"/>
        <end position="548"/>
    </location>
</feature>
<keyword evidence="7 15" id="KW-0067">ATP-binding</keyword>
<dbReference type="Pfam" id="PF00005">
    <property type="entry name" value="ABC_tran"/>
    <property type="match status" value="1"/>
</dbReference>
<dbReference type="GO" id="GO:0005524">
    <property type="term" value="F:ATP binding"/>
    <property type="evidence" value="ECO:0007669"/>
    <property type="project" value="UniProtKB-KW"/>
</dbReference>
<proteinExistence type="inferred from homology"/>
<keyword evidence="2" id="KW-0813">Transport</keyword>
<dbReference type="Pfam" id="PF02687">
    <property type="entry name" value="FtsX"/>
    <property type="match status" value="1"/>
</dbReference>
<evidence type="ECO:0000313" key="16">
    <source>
        <dbReference type="Proteomes" id="UP000036406"/>
    </source>
</evidence>
<dbReference type="GO" id="GO:0022857">
    <property type="term" value="F:transmembrane transporter activity"/>
    <property type="evidence" value="ECO:0007669"/>
    <property type="project" value="TreeGrafter"/>
</dbReference>
<evidence type="ECO:0000256" key="11">
    <source>
        <dbReference type="ARBA" id="ARBA00038076"/>
    </source>
</evidence>
<dbReference type="Proteomes" id="UP000036406">
    <property type="component" value="Chromosome"/>
</dbReference>
<dbReference type="KEGG" id="mpq:ABA45_10755"/>
<dbReference type="PATRIC" id="fig|330734.3.peg.2261"/>
<dbReference type="STRING" id="330734.ABA45_10755"/>
<feature type="domain" description="ABC transporter" evidence="14">
    <location>
        <begin position="6"/>
        <end position="244"/>
    </location>
</feature>
<dbReference type="GO" id="GO:1902495">
    <property type="term" value="C:transmembrane transporter complex"/>
    <property type="evidence" value="ECO:0007669"/>
    <property type="project" value="UniProtKB-ARBA"/>
</dbReference>
<organism evidence="15 16">
    <name type="scientific">Marinobacter psychrophilus</name>
    <dbReference type="NCBI Taxonomy" id="330734"/>
    <lineage>
        <taxon>Bacteria</taxon>
        <taxon>Pseudomonadati</taxon>
        <taxon>Pseudomonadota</taxon>
        <taxon>Gammaproteobacteria</taxon>
        <taxon>Pseudomonadales</taxon>
        <taxon>Marinobacteraceae</taxon>
        <taxon>Marinobacter</taxon>
    </lineage>
</organism>
<dbReference type="EMBL" id="CP011494">
    <property type="protein sequence ID" value="AKO52820.1"/>
    <property type="molecule type" value="Genomic_DNA"/>
</dbReference>
<comment type="similarity">
    <text evidence="12">Belongs to the ABC transporter superfamily. Macrolide exporter (TC 3.A.1.122) family.</text>
</comment>
<dbReference type="InterPro" id="IPR017911">
    <property type="entry name" value="MacB-like_ATP-bd"/>
</dbReference>
<keyword evidence="16" id="KW-1185">Reference proteome</keyword>
<dbReference type="Pfam" id="PF12704">
    <property type="entry name" value="MacB_PCD"/>
    <property type="match status" value="1"/>
</dbReference>
<evidence type="ECO:0000256" key="10">
    <source>
        <dbReference type="ARBA" id="ARBA00023251"/>
    </source>
</evidence>
<dbReference type="InterPro" id="IPR025857">
    <property type="entry name" value="MacB_PCD"/>
</dbReference>
<evidence type="ECO:0000256" key="1">
    <source>
        <dbReference type="ARBA" id="ARBA00004429"/>
    </source>
</evidence>
<evidence type="ECO:0000256" key="13">
    <source>
        <dbReference type="SAM" id="Phobius"/>
    </source>
</evidence>
<dbReference type="InterPro" id="IPR050250">
    <property type="entry name" value="Macrolide_Exporter_MacB"/>
</dbReference>
<evidence type="ECO:0000256" key="12">
    <source>
        <dbReference type="ARBA" id="ARBA00038388"/>
    </source>
</evidence>
<dbReference type="PROSITE" id="PS00211">
    <property type="entry name" value="ABC_TRANSPORTER_1"/>
    <property type="match status" value="1"/>
</dbReference>
<evidence type="ECO:0000256" key="5">
    <source>
        <dbReference type="ARBA" id="ARBA00022692"/>
    </source>
</evidence>
<gene>
    <name evidence="15" type="ORF">ABA45_10755</name>
</gene>
<evidence type="ECO:0000256" key="7">
    <source>
        <dbReference type="ARBA" id="ARBA00022840"/>
    </source>
</evidence>
<reference evidence="15 16" key="1">
    <citation type="submission" date="2015-05" db="EMBL/GenBank/DDBJ databases">
        <title>Complete genome of Marinobacter psychrophilus strain 20041T isolated from sea-ice of the Canadian Basin.</title>
        <authorList>
            <person name="Song L."/>
            <person name="Ren L."/>
            <person name="Yu Y."/>
            <person name="Wang X."/>
        </authorList>
    </citation>
    <scope>NUCLEOTIDE SEQUENCE [LARGE SCALE GENOMIC DNA]</scope>
    <source>
        <strain evidence="15 16">20041</strain>
    </source>
</reference>